<dbReference type="InterPro" id="IPR036890">
    <property type="entry name" value="HATPase_C_sf"/>
</dbReference>
<evidence type="ECO:0000313" key="1">
    <source>
        <dbReference type="EMBL" id="ETO00454.1"/>
    </source>
</evidence>
<keyword evidence="2" id="KW-1185">Reference proteome</keyword>
<name>X6LFX3_RETFI</name>
<proteinExistence type="predicted"/>
<comment type="caution">
    <text evidence="1">The sequence shown here is derived from an EMBL/GenBank/DDBJ whole genome shotgun (WGS) entry which is preliminary data.</text>
</comment>
<accession>X6LFX3</accession>
<reference evidence="1 2" key="1">
    <citation type="journal article" date="2013" name="Curr. Biol.">
        <title>The Genome of the Foraminiferan Reticulomyxa filosa.</title>
        <authorList>
            <person name="Glockner G."/>
            <person name="Hulsmann N."/>
            <person name="Schleicher M."/>
            <person name="Noegel A.A."/>
            <person name="Eichinger L."/>
            <person name="Gallinger C."/>
            <person name="Pawlowski J."/>
            <person name="Sierra R."/>
            <person name="Euteneuer U."/>
            <person name="Pillet L."/>
            <person name="Moustafa A."/>
            <person name="Platzer M."/>
            <person name="Groth M."/>
            <person name="Szafranski K."/>
            <person name="Schliwa M."/>
        </authorList>
    </citation>
    <scope>NUCLEOTIDE SEQUENCE [LARGE SCALE GENOMIC DNA]</scope>
</reference>
<protein>
    <submittedName>
        <fullName evidence="1">Uncharacterized protein</fullName>
    </submittedName>
</protein>
<dbReference type="Proteomes" id="UP000023152">
    <property type="component" value="Unassembled WGS sequence"/>
</dbReference>
<sequence>MTNKKDSRYYIYNFSYLKKKMKKMFESNESPHAPTLEKVNDEKHHEEAALELAKNQDFQKSNFKLISLIINAVYSNEIFDRELKPNKINALSKVRQVSPKNTDVLNKEKCKIEIMPDPDEKINSGIRMTKENVIIYSRSGKKKLSERVVMKSNVYDKQHLCENINASGTVRVRNDCAGDNSYNKKRSNGNDNCANCKKKTKLSQFTVDLLSTMKK</sequence>
<evidence type="ECO:0000313" key="2">
    <source>
        <dbReference type="Proteomes" id="UP000023152"/>
    </source>
</evidence>
<dbReference type="Gene3D" id="3.30.565.10">
    <property type="entry name" value="Histidine kinase-like ATPase, C-terminal domain"/>
    <property type="match status" value="1"/>
</dbReference>
<organism evidence="1 2">
    <name type="scientific">Reticulomyxa filosa</name>
    <dbReference type="NCBI Taxonomy" id="46433"/>
    <lineage>
        <taxon>Eukaryota</taxon>
        <taxon>Sar</taxon>
        <taxon>Rhizaria</taxon>
        <taxon>Retaria</taxon>
        <taxon>Foraminifera</taxon>
        <taxon>Monothalamids</taxon>
        <taxon>Reticulomyxidae</taxon>
        <taxon>Reticulomyxa</taxon>
    </lineage>
</organism>
<gene>
    <name evidence="1" type="ORF">RFI_36990</name>
</gene>
<feature type="non-terminal residue" evidence="1">
    <location>
        <position position="215"/>
    </location>
</feature>
<dbReference type="EMBL" id="ASPP01040993">
    <property type="protein sequence ID" value="ETO00454.1"/>
    <property type="molecule type" value="Genomic_DNA"/>
</dbReference>
<dbReference type="AlphaFoldDB" id="X6LFX3"/>